<gene>
    <name evidence="1" type="ORF">LCMiAC02_02450</name>
</gene>
<proteinExistence type="predicted"/>
<sequence>MEYIELKYISPVSKYKFPKKGINYILVISNTVNNKTYIYKIPINNINNVNNKIRAYGIYKSLIAFTPPLAPLNIILYMHIKYSNKVVPLFKGMIIPDKFEVNNISHVTMRQLYKLGKHGLYNNDSVFTSEQFFNYTDDRQIDDYCMLFFIRHSHPHNAKSGFILPTTLNIDDSKYIYVYDRYNNTAIKELIPKKVRKHNKPLSKIHTSHIMHYLYKYCEDKYSDEFVKEYQIDAFKINPLTNKIYEKYRPIAYYPYNNDTIMSPIDSRIRGFNINPTLQLLTYNKLVSLNDLYLSNLNGGSGFYCRKCPQDYNGICFPYSGDLTNITLLKKSDDHPYTMIFRIDSDYYIPQKVSERALLSVIRGNHTYGGVGVGGGSRGFPELLKKQPKTHLTYYLIIVGATKRDFIRFGNKFSNINDTIKINKTIHFKSTWVDKGEELGNVTCGGGSVIVLCNRKINFENDIRFHSKLAQQNSLKKPIDCLVNMRDIVGKLD</sequence>
<accession>A0A481Z1U6</accession>
<reference evidence="1" key="1">
    <citation type="journal article" date="2019" name="MBio">
        <title>Virus Genomes from Deep Sea Sediments Expand the Ocean Megavirome and Support Independent Origins of Viral Gigantism.</title>
        <authorList>
            <person name="Backstrom D."/>
            <person name="Yutin N."/>
            <person name="Jorgensen S.L."/>
            <person name="Dharamshi J."/>
            <person name="Homa F."/>
            <person name="Zaremba-Niedwiedzka K."/>
            <person name="Spang A."/>
            <person name="Wolf Y.I."/>
            <person name="Koonin E.V."/>
            <person name="Ettema T.J."/>
        </authorList>
    </citation>
    <scope>NUCLEOTIDE SEQUENCE</scope>
</reference>
<evidence type="ECO:0008006" key="2">
    <source>
        <dbReference type="Google" id="ProtNLM"/>
    </source>
</evidence>
<evidence type="ECO:0000313" key="1">
    <source>
        <dbReference type="EMBL" id="QBK89151.1"/>
    </source>
</evidence>
<organism evidence="1">
    <name type="scientific">Mimivirus LCMiAC02</name>
    <dbReference type="NCBI Taxonomy" id="2506609"/>
    <lineage>
        <taxon>Viruses</taxon>
        <taxon>Varidnaviria</taxon>
        <taxon>Bamfordvirae</taxon>
        <taxon>Nucleocytoviricota</taxon>
        <taxon>Megaviricetes</taxon>
        <taxon>Imitervirales</taxon>
        <taxon>Mimiviridae</taxon>
        <taxon>Klosneuvirinae</taxon>
    </lineage>
</organism>
<protein>
    <recommendedName>
        <fullName evidence="2">Phosphatidylserine decarboxylase</fullName>
    </recommendedName>
</protein>
<name>A0A481Z1U6_9VIRU</name>
<dbReference type="EMBL" id="MK500408">
    <property type="protein sequence ID" value="QBK89151.1"/>
    <property type="molecule type" value="Genomic_DNA"/>
</dbReference>